<evidence type="ECO:0000256" key="6">
    <source>
        <dbReference type="ARBA" id="ARBA00023054"/>
    </source>
</evidence>
<dbReference type="FunFam" id="4.10.860.10:FF:000001">
    <property type="entry name" value="Eukaryotic translation initiation factor 3 subunit A"/>
    <property type="match status" value="1"/>
</dbReference>
<evidence type="ECO:0000259" key="9">
    <source>
        <dbReference type="PROSITE" id="PS50250"/>
    </source>
</evidence>
<evidence type="ECO:0000256" key="4">
    <source>
        <dbReference type="ARBA" id="ARBA00022884"/>
    </source>
</evidence>
<gene>
    <name evidence="11" type="primary">LOC110409253</name>
</gene>
<dbReference type="PANTHER" id="PTHR14005:SF0">
    <property type="entry name" value="EUKARYOTIC TRANSLATION INITIATION FACTOR 3 SUBUNIT A"/>
    <property type="match status" value="1"/>
</dbReference>
<dbReference type="GO" id="GO:0071540">
    <property type="term" value="C:eukaryotic translation initiation factor 3 complex, eIF3e"/>
    <property type="evidence" value="ECO:0007669"/>
    <property type="project" value="TreeGrafter"/>
</dbReference>
<dbReference type="InterPro" id="IPR027512">
    <property type="entry name" value="EIF3A"/>
</dbReference>
<evidence type="ECO:0000313" key="11">
    <source>
        <dbReference type="RefSeq" id="XP_021274216.1"/>
    </source>
</evidence>
<keyword evidence="10" id="KW-1185">Reference proteome</keyword>
<dbReference type="Pfam" id="PF01399">
    <property type="entry name" value="PCI"/>
    <property type="match status" value="1"/>
</dbReference>
<dbReference type="FunFam" id="1.25.40.860:FF:000004">
    <property type="entry name" value="Eukaryotic translation initiation factor 3 subunit A"/>
    <property type="match status" value="1"/>
</dbReference>
<proteinExistence type="inferred from homology"/>
<keyword evidence="2 7" id="KW-0963">Cytoplasm</keyword>
<dbReference type="OrthoDB" id="18884at2759"/>
<name>A0A6J0ZH55_9ROSI</name>
<dbReference type="GO" id="GO:0016282">
    <property type="term" value="C:eukaryotic 43S preinitiation complex"/>
    <property type="evidence" value="ECO:0007669"/>
    <property type="project" value="UniProtKB-UniRule"/>
</dbReference>
<feature type="coiled-coil region" evidence="7">
    <location>
        <begin position="561"/>
        <end position="698"/>
    </location>
</feature>
<organism evidence="10 11">
    <name type="scientific">Herrania umbratica</name>
    <dbReference type="NCBI Taxonomy" id="108875"/>
    <lineage>
        <taxon>Eukaryota</taxon>
        <taxon>Viridiplantae</taxon>
        <taxon>Streptophyta</taxon>
        <taxon>Embryophyta</taxon>
        <taxon>Tracheophyta</taxon>
        <taxon>Spermatophyta</taxon>
        <taxon>Magnoliopsida</taxon>
        <taxon>eudicotyledons</taxon>
        <taxon>Gunneridae</taxon>
        <taxon>Pentapetalae</taxon>
        <taxon>rosids</taxon>
        <taxon>malvids</taxon>
        <taxon>Malvales</taxon>
        <taxon>Malvaceae</taxon>
        <taxon>Byttnerioideae</taxon>
        <taxon>Herrania</taxon>
    </lineage>
</organism>
<comment type="subunit">
    <text evidence="7">Component of the eukaryotic translation initiation factor 3 (eIF-3) complex.</text>
</comment>
<dbReference type="Proteomes" id="UP000504621">
    <property type="component" value="Unplaced"/>
</dbReference>
<comment type="similarity">
    <text evidence="7">Belongs to the eIF-3 subunit A family.</text>
</comment>
<dbReference type="GO" id="GO:0003743">
    <property type="term" value="F:translation initiation factor activity"/>
    <property type="evidence" value="ECO:0007669"/>
    <property type="project" value="UniProtKB-UniRule"/>
</dbReference>
<dbReference type="GO" id="GO:0002188">
    <property type="term" value="P:translation reinitiation"/>
    <property type="evidence" value="ECO:0007669"/>
    <property type="project" value="TreeGrafter"/>
</dbReference>
<keyword evidence="3 7" id="KW-0396">Initiation factor</keyword>
<feature type="domain" description="PCI" evidence="9">
    <location>
        <begin position="322"/>
        <end position="513"/>
    </location>
</feature>
<keyword evidence="4 7" id="KW-0694">RNA-binding</keyword>
<evidence type="ECO:0000256" key="2">
    <source>
        <dbReference type="ARBA" id="ARBA00022490"/>
    </source>
</evidence>
<feature type="region of interest" description="Disordered" evidence="8">
    <location>
        <begin position="813"/>
        <end position="1006"/>
    </location>
</feature>
<dbReference type="SMART" id="SM00088">
    <property type="entry name" value="PINT"/>
    <property type="match status" value="1"/>
</dbReference>
<reference evidence="11" key="1">
    <citation type="submission" date="2025-08" db="UniProtKB">
        <authorList>
            <consortium name="RefSeq"/>
        </authorList>
    </citation>
    <scope>IDENTIFICATION</scope>
    <source>
        <tissue evidence="11">Leaf</tissue>
    </source>
</reference>
<evidence type="ECO:0000256" key="3">
    <source>
        <dbReference type="ARBA" id="ARBA00022540"/>
    </source>
</evidence>
<dbReference type="GO" id="GO:0003729">
    <property type="term" value="F:mRNA binding"/>
    <property type="evidence" value="ECO:0007669"/>
    <property type="project" value="TreeGrafter"/>
</dbReference>
<sequence length="1006" mass="116947">MANFARAENALKRADELINVGQKQDALQALHDLITSKRYRAWQKTLERIMFKYVELCVDMRKGRFAKDGLIQYRIVCQQVNVSSLEEVIKHFMHLSSEKAEQARTRAQALEEALDVDDLEADNRPEDLMLSYVSGEKGKDRSDRELVTPWFKFLWETYRTVLEILRNNSKLEALYAMTAHRAFQFCKQYKRTTEFRRLCEIIRNHLANLNKYRDQRDRPDLSAPESLHLYLDTRFEQLKIATELELWQEAFRSVEDIHGLMCMVKKTPKSSLMVVYYAKLTEIFWISASHLYHAYAWFKLFTLQKNFNKNLSQKDLQLIASSVVLAALSVAPYNQTSGASHLEHENEKERRIRMANLLGFNLDPKVDNREVLSRSLLLSELVSKGVLSCATQEVKDLYHLLEHEFLPLDAASRLQPLLTKISKLGGKLSSASSVPEVQLSQYIPALEKLATLRLLQQVSQVYQTMKMESLSEIIPFLDFSMVEKISVDAVKHNFIAMKIDHMKGIVVFGNLGLESDGLRVHLTNFAESLNKARAMIYPAVEKASKLAEILPGLGEVVDKEHKRLLARKSIIEKRKEEQERQLLEMEREEESRRLKMQKITEEAEQKRLAAEFEQRRMERIRQEIEERELEEAQALLEETEKRIRKGGKKKSILEGEKLTKQVLMERALTEQLKERQEMEKKLQKLAKTMDYLERAKREEAAPLIEAAFQQRLVEERVLHEREQQLEVELSRQHHDGDLREKNRLARMVDNKLIFQERVMSCRQVEFDRRREEREERISQIIQARKKEREFKRKKIFYVRSEEERLRKLHEEEEARKLEEAERRRKEDTERKAKLDEIAEKQRQRERELEEKERLRREALLGRSTEGLTRPSELPAGSRSSEPGAATAPTSGKYVPRFKRERAEGSGQAPLSESDHWGSGSRVPPSQPDHWGSGSRAPPSQSDHWGSGSRAPPQDPERVGSGAGRPLSHDSDRMGGSRAPQEPDKWGGSSSKPEPWRPSRARNPPRV</sequence>
<evidence type="ECO:0000256" key="8">
    <source>
        <dbReference type="SAM" id="MobiDB-lite"/>
    </source>
</evidence>
<evidence type="ECO:0000256" key="7">
    <source>
        <dbReference type="HAMAP-Rule" id="MF_03000"/>
    </source>
</evidence>
<feature type="compositionally biased region" description="Basic and acidic residues" evidence="8">
    <location>
        <begin position="813"/>
        <end position="859"/>
    </location>
</feature>
<dbReference type="GeneID" id="110409253"/>
<protein>
    <recommendedName>
        <fullName evidence="7">Eukaryotic translation initiation factor 3 subunit A</fullName>
        <shortName evidence="7">eIF3a</shortName>
    </recommendedName>
    <alternativeName>
        <fullName evidence="7">Eukaryotic translation initiation factor 3 subunit 10</fullName>
    </alternativeName>
</protein>
<dbReference type="GO" id="GO:0001732">
    <property type="term" value="P:formation of cytoplasmic translation initiation complex"/>
    <property type="evidence" value="ECO:0007669"/>
    <property type="project" value="UniProtKB-UniRule"/>
</dbReference>
<comment type="function">
    <text evidence="7">RNA-binding component of the eukaryotic translation initiation factor 3 (eIF-3) complex, which is involved in protein synthesis of a specialized repertoire of mRNAs and, together with other initiation factors, stimulates binding of mRNA and methionyl-tRNAi to the 40S ribosome. The eIF-3 complex specifically targets and initiates translation of a subset of mRNAs involved in cell proliferation.</text>
</comment>
<dbReference type="InterPro" id="IPR054711">
    <property type="entry name" value="eIF3a_PCI_TPR-like"/>
</dbReference>
<dbReference type="GO" id="GO:0071541">
    <property type="term" value="C:eukaryotic translation initiation factor 3 complex, eIF3m"/>
    <property type="evidence" value="ECO:0007669"/>
    <property type="project" value="TreeGrafter"/>
</dbReference>
<keyword evidence="6 7" id="KW-0175">Coiled coil</keyword>
<dbReference type="FunFam" id="1.25.40.860:FF:000006">
    <property type="entry name" value="Eukaryotic translation initiation factor 3 subunit A"/>
    <property type="match status" value="1"/>
</dbReference>
<keyword evidence="5 7" id="KW-0648">Protein biosynthesis</keyword>
<feature type="compositionally biased region" description="Basic and acidic residues" evidence="8">
    <location>
        <begin position="966"/>
        <end position="984"/>
    </location>
</feature>
<dbReference type="GO" id="GO:0033290">
    <property type="term" value="C:eukaryotic 48S preinitiation complex"/>
    <property type="evidence" value="ECO:0007669"/>
    <property type="project" value="UniProtKB-UniRule"/>
</dbReference>
<dbReference type="Pfam" id="PF22591">
    <property type="entry name" value="eIF3a_PCI_TPR-like"/>
    <property type="match status" value="1"/>
</dbReference>
<dbReference type="Gene3D" id="4.10.860.10">
    <property type="entry name" value="UVR domain"/>
    <property type="match status" value="1"/>
</dbReference>
<dbReference type="HAMAP" id="MF_03000">
    <property type="entry name" value="eIF3a"/>
    <property type="match status" value="1"/>
</dbReference>
<dbReference type="AlphaFoldDB" id="A0A6J0ZH55"/>
<dbReference type="PROSITE" id="PS50250">
    <property type="entry name" value="PCI"/>
    <property type="match status" value="1"/>
</dbReference>
<evidence type="ECO:0000256" key="1">
    <source>
        <dbReference type="ARBA" id="ARBA00004496"/>
    </source>
</evidence>
<dbReference type="GO" id="GO:0043614">
    <property type="term" value="C:multi-eIF complex"/>
    <property type="evidence" value="ECO:0007669"/>
    <property type="project" value="TreeGrafter"/>
</dbReference>
<evidence type="ECO:0000313" key="10">
    <source>
        <dbReference type="Proteomes" id="UP000504621"/>
    </source>
</evidence>
<accession>A0A6J0ZH55</accession>
<dbReference type="PANTHER" id="PTHR14005">
    <property type="entry name" value="EUKARYOTIC TRANSLATION INITIATION FACTOR 3, THETA SUBUNIT"/>
    <property type="match status" value="1"/>
</dbReference>
<comment type="subcellular location">
    <subcellularLocation>
        <location evidence="1 7">Cytoplasm</location>
    </subcellularLocation>
</comment>
<feature type="coiled-coil region" evidence="7">
    <location>
        <begin position="93"/>
        <end position="120"/>
    </location>
</feature>
<evidence type="ECO:0000256" key="5">
    <source>
        <dbReference type="ARBA" id="ARBA00022917"/>
    </source>
</evidence>
<dbReference type="RefSeq" id="XP_021274216.1">
    <property type="nucleotide sequence ID" value="XM_021418541.1"/>
</dbReference>
<dbReference type="Gene3D" id="1.25.40.860">
    <property type="match status" value="2"/>
</dbReference>
<dbReference type="InterPro" id="IPR000717">
    <property type="entry name" value="PCI_dom"/>
</dbReference>